<proteinExistence type="predicted"/>
<dbReference type="CDD" id="cd00093">
    <property type="entry name" value="HTH_XRE"/>
    <property type="match status" value="1"/>
</dbReference>
<organism evidence="2 3">
    <name type="scientific">Arthrobacter horti</name>
    <dbReference type="NCBI Taxonomy" id="3068273"/>
    <lineage>
        <taxon>Bacteria</taxon>
        <taxon>Bacillati</taxon>
        <taxon>Actinomycetota</taxon>
        <taxon>Actinomycetes</taxon>
        <taxon>Micrococcales</taxon>
        <taxon>Micrococcaceae</taxon>
        <taxon>Arthrobacter</taxon>
    </lineage>
</organism>
<evidence type="ECO:0000313" key="2">
    <source>
        <dbReference type="EMBL" id="MDP5226612.1"/>
    </source>
</evidence>
<gene>
    <name evidence="2" type="ORF">Q9R02_05520</name>
</gene>
<dbReference type="InterPro" id="IPR010982">
    <property type="entry name" value="Lambda_DNA-bd_dom_sf"/>
</dbReference>
<dbReference type="PROSITE" id="PS50943">
    <property type="entry name" value="HTH_CROC1"/>
    <property type="match status" value="1"/>
</dbReference>
<dbReference type="EMBL" id="JAVALS010000002">
    <property type="protein sequence ID" value="MDP5226612.1"/>
    <property type="molecule type" value="Genomic_DNA"/>
</dbReference>
<dbReference type="SMART" id="SM00530">
    <property type="entry name" value="HTH_XRE"/>
    <property type="match status" value="1"/>
</dbReference>
<reference evidence="2 3" key="1">
    <citation type="submission" date="2023-08" db="EMBL/GenBank/DDBJ databases">
        <title>Arthrobacter horti sp. nov., isolated from forest soil.</title>
        <authorList>
            <person name="Park M."/>
        </authorList>
    </citation>
    <scope>NUCLEOTIDE SEQUENCE [LARGE SCALE GENOMIC DNA]</scope>
    <source>
        <strain evidence="2 3">YJM1</strain>
    </source>
</reference>
<dbReference type="Gene3D" id="1.10.260.40">
    <property type="entry name" value="lambda repressor-like DNA-binding domains"/>
    <property type="match status" value="1"/>
</dbReference>
<dbReference type="Pfam" id="PF01381">
    <property type="entry name" value="HTH_3"/>
    <property type="match status" value="1"/>
</dbReference>
<dbReference type="RefSeq" id="WP_305995654.1">
    <property type="nucleotide sequence ID" value="NZ_JAVALS010000002.1"/>
</dbReference>
<keyword evidence="3" id="KW-1185">Reference proteome</keyword>
<feature type="domain" description="HTH cro/C1-type" evidence="1">
    <location>
        <begin position="11"/>
        <end position="64"/>
    </location>
</feature>
<accession>A0ABT9IMV6</accession>
<sequence length="90" mass="9937">MEAIERLGAQIRSRRQELELTQTHVADRLGISRSQLSRLESGRSVTLHTLFDVAFDLGLDIIAVPRGSRASNDVRAAFPDLMPSPGEEHA</sequence>
<name>A0ABT9IMV6_9MICC</name>
<dbReference type="Proteomes" id="UP001232725">
    <property type="component" value="Unassembled WGS sequence"/>
</dbReference>
<dbReference type="InterPro" id="IPR001387">
    <property type="entry name" value="Cro/C1-type_HTH"/>
</dbReference>
<protein>
    <submittedName>
        <fullName evidence="2">Helix-turn-helix transcriptional regulator</fullName>
    </submittedName>
</protein>
<dbReference type="SUPFAM" id="SSF47413">
    <property type="entry name" value="lambda repressor-like DNA-binding domains"/>
    <property type="match status" value="1"/>
</dbReference>
<evidence type="ECO:0000259" key="1">
    <source>
        <dbReference type="PROSITE" id="PS50943"/>
    </source>
</evidence>
<evidence type="ECO:0000313" key="3">
    <source>
        <dbReference type="Proteomes" id="UP001232725"/>
    </source>
</evidence>
<comment type="caution">
    <text evidence="2">The sequence shown here is derived from an EMBL/GenBank/DDBJ whole genome shotgun (WGS) entry which is preliminary data.</text>
</comment>